<feature type="compositionally biased region" description="Polar residues" evidence="8">
    <location>
        <begin position="682"/>
        <end position="697"/>
    </location>
</feature>
<feature type="compositionally biased region" description="Low complexity" evidence="8">
    <location>
        <begin position="2151"/>
        <end position="2164"/>
    </location>
</feature>
<dbReference type="Proteomes" id="UP000069940">
    <property type="component" value="Unassembled WGS sequence"/>
</dbReference>
<evidence type="ECO:0000256" key="2">
    <source>
        <dbReference type="ARBA" id="ARBA00008538"/>
    </source>
</evidence>
<dbReference type="EnsemblMetazoa" id="AALFPA23_006545.R8547">
    <property type="protein sequence ID" value="AALFPA23_006545.P8547"/>
    <property type="gene ID" value="AALFPA23_006545"/>
</dbReference>
<evidence type="ECO:0000256" key="6">
    <source>
        <dbReference type="ARBA" id="ARBA00023136"/>
    </source>
</evidence>
<protein>
    <recommendedName>
        <fullName evidence="10">Resistance to inhibitors of cholinesterase protein 3 N-terminal domain-containing protein</fullName>
    </recommendedName>
</protein>
<keyword evidence="3 9" id="KW-0812">Transmembrane</keyword>
<feature type="compositionally biased region" description="Basic and acidic residues" evidence="8">
    <location>
        <begin position="2316"/>
        <end position="2375"/>
    </location>
</feature>
<feature type="region of interest" description="Disordered" evidence="8">
    <location>
        <begin position="505"/>
        <end position="537"/>
    </location>
</feature>
<reference evidence="12" key="1">
    <citation type="journal article" date="2015" name="Proc. Natl. Acad. Sci. U.S.A.">
        <title>Genome sequence of the Asian Tiger mosquito, Aedes albopictus, reveals insights into its biology, genetics, and evolution.</title>
        <authorList>
            <person name="Chen X.G."/>
            <person name="Jiang X."/>
            <person name="Gu J."/>
            <person name="Xu M."/>
            <person name="Wu Y."/>
            <person name="Deng Y."/>
            <person name="Zhang C."/>
            <person name="Bonizzoni M."/>
            <person name="Dermauw W."/>
            <person name="Vontas J."/>
            <person name="Armbruster P."/>
            <person name="Huang X."/>
            <person name="Yang Y."/>
            <person name="Zhang H."/>
            <person name="He W."/>
            <person name="Peng H."/>
            <person name="Liu Y."/>
            <person name="Wu K."/>
            <person name="Chen J."/>
            <person name="Lirakis M."/>
            <person name="Topalis P."/>
            <person name="Van Leeuwen T."/>
            <person name="Hall A.B."/>
            <person name="Jiang X."/>
            <person name="Thorpe C."/>
            <person name="Mueller R.L."/>
            <person name="Sun C."/>
            <person name="Waterhouse R.M."/>
            <person name="Yan G."/>
            <person name="Tu Z.J."/>
            <person name="Fang X."/>
            <person name="James A.A."/>
        </authorList>
    </citation>
    <scope>NUCLEOTIDE SEQUENCE [LARGE SCALE GENOMIC DNA]</scope>
    <source>
        <strain evidence="12">Foshan</strain>
    </source>
</reference>
<feature type="transmembrane region" description="Helical" evidence="9">
    <location>
        <begin position="23"/>
        <end position="42"/>
    </location>
</feature>
<feature type="region of interest" description="Disordered" evidence="8">
    <location>
        <begin position="1717"/>
        <end position="1738"/>
    </location>
</feature>
<name>A0ABM1Y7N9_AEDAL</name>
<feature type="compositionally biased region" description="Polar residues" evidence="8">
    <location>
        <begin position="1753"/>
        <end position="1775"/>
    </location>
</feature>
<dbReference type="EnsemblMetazoa" id="AALFPA23_006545.R8548">
    <property type="protein sequence ID" value="AALFPA23_006545.P8548"/>
    <property type="gene ID" value="AALFPA23_006545"/>
</dbReference>
<accession>A0ABM1Y7N9</accession>
<dbReference type="RefSeq" id="XP_062708588.1">
    <property type="nucleotide sequence ID" value="XM_062852604.1"/>
</dbReference>
<sequence length="2549" mass="274389">MATTANSRHSEPNGGTLGPRKTLIIMVTVVGCIAILWPKVFYPMMVGPTQTKPIVKDHRGSGCCDVVLDQEETFANMSINVPNQQNLFRKRNIGPTVEDHSIRQERPPHLRPETIHPAMRERGRAIPHVGSVHSERPQSPPRIVEGRPGPIPGMRPPMGAGSHQSTKSANSMGFIMPLYTIGIVSFFIYTILKLIFKKTPATPYPEIKPDTTFRNEVFTAPDQPYIKRPDSGTTKLGQPIANGENGAPVSVGPVSNGSASASFNHSVQAEISVDYQQLAAKPESQPATTDSSVVEELVTKATATPVEQDKSEASGVTEATNDDECVQPEYDPATEKVVDGIVVQKIVQLNEEESTSEIIERVASQVVDEVLQEAESKINEAAEAAAVELVEMVVEQAEAAALAAEIENFEDKEPLETYIVEIAKPETEQASTSLDEPTENLEAIEQQILVTEENVICEEAVVSTQAIEEPFEIKEVTQAESIPASIADTVVHTIQPVLETVLEAERSSVEQSPQLGETSEPMIVDQSEQNEESCDKKLPENVIETETSIEESAIETEISKMPISDEKEMKEEIVVKVEDDITITNEPETIEEACANEETVSESVEVTEQLTPEKEVPLSDEIITEQSVEQFESIKPETKLGDDTIEIPVDDEATVEDVIQVLKEVTFAHEMVQAIPKEEQFTESSTDAATETVQDSVVDSPVSEAVQSEDTVFENEKASELAQSSSDSVVEPVVNDVTFEDEVPRTEQQEQVSSEDNQSPKIEVEAAIDSSNDAEEIVIKAMGAQMEESPVEPAEVSVVKGVTFEDEIVVDVSNTEHQEQASSEEKQLSGMEVEAATGSSLDAEEMAIKALAAQMEETIAEQAKEAEVRAVAEELVNEVLEQAEEVANERAALDSFELPSFDPATQKLVDGEVINRFVSDSEASNAAATTSPVVEEVFETISVDQVTAVSAEVQSPIPATSILSETDADKLVTDVADEHPSYEQEAQKIADEVVGDRVETEISAATVVPEDNTADEVDISADIIEQVSTDEQSAEVDNVIVEEPQKEVKEQIVAEAFTESLNPEATTADLNNTVQNENVCEQATEEIAHDTTPKEQTTDLIPQNEDETAAGETTEANEQLDDQAKENDVQPVLSEEAEVEVEQDVEQDVTEDDISKVSSAEISVPTLDVCESAQEIAVEKITSENIPSASEAPELSPESSESATNETSNASEETTSADSKVEQDDSTPVTTEPVTEEKEAVVEDFVSQVASIETKEEIAVPITDNEESTVVSQVIEESVESILKTTTETPLEEQSAAVVESHETVEDQTNQALEVVESIDTGVVAESTEHATGESESLQTDQEETNETFSETPGEARKEEAVLESSTFVQVESLSAEAEPKEQTAIETVEKVEDVNLAEASNSADEQKPKPVVEVLNDTEIVVAAEPESTLNIAQDGDKPQEIEIAQEQTVNVAETEKEALEESKSTDIAEVDVIEASVIVASETASVGEEKDAQIDEPVIHETIEPENAVTASEVEITAEVKKYVAVEAAASENVSTASEVEITVEAKKINAVEAAAPVEEPTVEQSGNQTEATDAPIDAKETVVTEAVPLIEQNNIELANEVEIAEEMSATVKDEAAVEQPEAISEEEKTAIEAKETFKIETNEAASVSEQNNVEPTSEVTVPEDVLTPVEDEPAVALPDVPSVTEITKAEVVDAVVSAPEQNSTEQIRDVTIIESGEESEKNATTSDVQSDDVAQQSVVEETVVVENKASLEQQQHSTKAVETPLADTTTAESVIDETSPKQFEKSIEVEAEEKILETEGNVDAQEEATSVEYNLEHSADDVVPEKMIITETVHCTTSTEPVIINGDEASLEVVSTSEPCEQSEESSSKQLEAGSSAQGPTIEEVHDEAVVASDEGSANEEFIVKVEVEKPDTSEMISEVVEACVSSPVSSSETTASALDIIVENQEEVEATNTNEEVTEAHVEQVGSTTDKLDQVAQEALVERTLTEATAVATEIESIVDHIISEKIMHAIPSDLCSQDVTQDKAPSEIVSEPEKLASSAAKVVESLVSEEVVSATSSATLTVPASSSCPTEANNSINQSITASDTNQPLESSLVQSPPTTLPYSSPAVDPKSSENVQEDDSIVRDAPISNLNFAVVEETQEAVQHSTSSTEHVTSSFSTASLDQHPEASSISSSSSRAAIIDQVPTSVSNVTNPKFLTLNLVNYSPSGSSGNNSNSSAFALTQSRNAAGTADVAAAAVASDSSEQLMELDLLRRKLDETEQAMAKIIANMGAIPKGQETEETDNTETDEKAPEQNGHVCKPVDSSDTVESEPEHAESEEHQELQHDQTDDKAQHQLEAEEDIPKIEQRHETGAVPKKREPSEDRSSLKVIPMEKKAAYEPGHHSSRPGTPAQFVTLDPTIIEADAAESKCILLDAAKVPQSSKVTIPESELAVETLDASQKSSEETPFDLNLVVVFESLSNLNQGRSLEVNVLLGSEPTTTVVQPSPAARVASPTREVVLSGMMKLSLVKLDENENKAAGDVVLKAKDVKKGDAFDGRFGPNEE</sequence>
<dbReference type="RefSeq" id="XP_029730402.2">
    <property type="nucleotide sequence ID" value="XM_029874542.2"/>
</dbReference>
<dbReference type="RefSeq" id="XP_062708587.1">
    <property type="nucleotide sequence ID" value="XM_062852603.1"/>
</dbReference>
<feature type="region of interest" description="Disordered" evidence="8">
    <location>
        <begin position="2087"/>
        <end position="2125"/>
    </location>
</feature>
<feature type="compositionally biased region" description="Polar residues" evidence="8">
    <location>
        <begin position="2087"/>
        <end position="2108"/>
    </location>
</feature>
<feature type="region of interest" description="Disordered" evidence="8">
    <location>
        <begin position="1752"/>
        <end position="1787"/>
    </location>
</feature>
<feature type="compositionally biased region" description="Acidic residues" evidence="8">
    <location>
        <begin position="1135"/>
        <end position="1152"/>
    </location>
</feature>
<feature type="compositionally biased region" description="Basic and acidic residues" evidence="8">
    <location>
        <begin position="814"/>
        <end position="827"/>
    </location>
</feature>
<feature type="compositionally biased region" description="Polar residues" evidence="8">
    <location>
        <begin position="2065"/>
        <end position="2080"/>
    </location>
</feature>
<dbReference type="RefSeq" id="XP_029730403.2">
    <property type="nucleotide sequence ID" value="XM_029874543.2"/>
</dbReference>
<feature type="region of interest" description="Disordered" evidence="8">
    <location>
        <begin position="303"/>
        <end position="326"/>
    </location>
</feature>
<dbReference type="EnsemblMetazoa" id="AALFPA23_006545.R8555">
    <property type="protein sequence ID" value="AALFPA23_006545.P8555"/>
    <property type="gene ID" value="AALFPA23_006545"/>
</dbReference>
<feature type="region of interest" description="Disordered" evidence="8">
    <location>
        <begin position="678"/>
        <end position="702"/>
    </location>
</feature>
<dbReference type="InterPro" id="IPR032763">
    <property type="entry name" value="RIC3_N"/>
</dbReference>
<feature type="transmembrane region" description="Helical" evidence="9">
    <location>
        <begin position="174"/>
        <end position="196"/>
    </location>
</feature>
<feature type="region of interest" description="Disordered" evidence="8">
    <location>
        <begin position="1858"/>
        <end position="1885"/>
    </location>
</feature>
<dbReference type="EnsemblMetazoa" id="AALFPA23_006545.R8553">
    <property type="protein sequence ID" value="AALFPA23_006545.P8553"/>
    <property type="gene ID" value="AALFPA23_006545"/>
</dbReference>
<dbReference type="EnsemblMetazoa" id="AALFPA23_006545.R8538">
    <property type="protein sequence ID" value="AALFPA23_006545.P8538"/>
    <property type="gene ID" value="AALFPA23_006545"/>
</dbReference>
<feature type="compositionally biased region" description="Polar residues" evidence="8">
    <location>
        <begin position="749"/>
        <end position="760"/>
    </location>
</feature>
<dbReference type="EnsemblMetazoa" id="AALFPA23_006545.R8544">
    <property type="protein sequence ID" value="AALFPA23_006545.P8544"/>
    <property type="gene ID" value="AALFPA23_006545"/>
</dbReference>
<dbReference type="PANTHER" id="PTHR21723">
    <property type="entry name" value="RESISTANCE TO INHIBITORS OF CHOLINESTERASE PROTEIN 3 RIC3"/>
    <property type="match status" value="1"/>
</dbReference>
<evidence type="ECO:0000256" key="3">
    <source>
        <dbReference type="ARBA" id="ARBA00022692"/>
    </source>
</evidence>
<evidence type="ECO:0000256" key="4">
    <source>
        <dbReference type="ARBA" id="ARBA00022824"/>
    </source>
</evidence>
<feature type="compositionally biased region" description="Low complexity" evidence="8">
    <location>
        <begin position="1729"/>
        <end position="1738"/>
    </location>
</feature>
<feature type="region of interest" description="Disordered" evidence="8">
    <location>
        <begin position="1181"/>
        <end position="1240"/>
    </location>
</feature>
<dbReference type="EnsemblMetazoa" id="AALFPA23_006545.R8546">
    <property type="protein sequence ID" value="AALFPA23_006545.P8546"/>
    <property type="gene ID" value="AALFPA23_006545"/>
</dbReference>
<dbReference type="RefSeq" id="XP_029730404.2">
    <property type="nucleotide sequence ID" value="XM_029874544.2"/>
</dbReference>
<dbReference type="EnsemblMetazoa" id="AALFPA23_006545.R8552">
    <property type="protein sequence ID" value="AALFPA23_006545.P8552"/>
    <property type="gene ID" value="AALFPA23_006545"/>
</dbReference>
<proteinExistence type="inferred from homology"/>
<keyword evidence="7" id="KW-0175">Coiled coil</keyword>
<keyword evidence="5 9" id="KW-1133">Transmembrane helix</keyword>
<evidence type="ECO:0000256" key="9">
    <source>
        <dbReference type="SAM" id="Phobius"/>
    </source>
</evidence>
<evidence type="ECO:0000313" key="11">
    <source>
        <dbReference type="EnsemblMetazoa" id="AALFPA23_006545.P8547"/>
    </source>
</evidence>
<feature type="domain" description="Resistance to inhibitors of cholinesterase protein 3 N-terminal" evidence="10">
    <location>
        <begin position="29"/>
        <end position="201"/>
    </location>
</feature>
<keyword evidence="12" id="KW-1185">Reference proteome</keyword>
<feature type="region of interest" description="Disordered" evidence="8">
    <location>
        <begin position="2273"/>
        <end position="2375"/>
    </location>
</feature>
<evidence type="ECO:0000256" key="5">
    <source>
        <dbReference type="ARBA" id="ARBA00022989"/>
    </source>
</evidence>
<evidence type="ECO:0000259" key="10">
    <source>
        <dbReference type="Pfam" id="PF15361"/>
    </source>
</evidence>
<dbReference type="InterPro" id="IPR026160">
    <property type="entry name" value="Ric3"/>
</dbReference>
<dbReference type="RefSeq" id="XP_062708589.1">
    <property type="nucleotide sequence ID" value="XM_062852605.1"/>
</dbReference>
<dbReference type="RefSeq" id="XP_029730401.2">
    <property type="nucleotide sequence ID" value="XM_029874541.2"/>
</dbReference>
<feature type="compositionally biased region" description="Polar residues" evidence="8">
    <location>
        <begin position="1872"/>
        <end position="1882"/>
    </location>
</feature>
<dbReference type="Pfam" id="PF15361">
    <property type="entry name" value="RIC3"/>
    <property type="match status" value="1"/>
</dbReference>
<comment type="subcellular location">
    <subcellularLocation>
        <location evidence="1">Endoplasmic reticulum membrane</location>
    </subcellularLocation>
</comment>
<feature type="region of interest" description="Disordered" evidence="8">
    <location>
        <begin position="2061"/>
        <end position="2080"/>
    </location>
</feature>
<feature type="coiled-coil region" evidence="7">
    <location>
        <begin position="371"/>
        <end position="412"/>
    </location>
</feature>
<keyword evidence="6 9" id="KW-0472">Membrane</keyword>
<dbReference type="GeneID" id="109431650"/>
<feature type="compositionally biased region" description="Polar residues" evidence="8">
    <location>
        <begin position="1646"/>
        <end position="1662"/>
    </location>
</feature>
<comment type="similarity">
    <text evidence="2">Belongs to the ric-3 family.</text>
</comment>
<keyword evidence="4" id="KW-0256">Endoplasmic reticulum</keyword>
<evidence type="ECO:0000256" key="1">
    <source>
        <dbReference type="ARBA" id="ARBA00004586"/>
    </source>
</evidence>
<evidence type="ECO:0000313" key="12">
    <source>
        <dbReference type="Proteomes" id="UP000069940"/>
    </source>
</evidence>
<evidence type="ECO:0000256" key="8">
    <source>
        <dbReference type="SAM" id="MobiDB-lite"/>
    </source>
</evidence>
<feature type="region of interest" description="Disordered" evidence="8">
    <location>
        <begin position="2144"/>
        <end position="2182"/>
    </location>
</feature>
<dbReference type="RefSeq" id="XP_029730398.2">
    <property type="nucleotide sequence ID" value="XM_029874538.2"/>
</dbReference>
<feature type="region of interest" description="Disordered" evidence="8">
    <location>
        <begin position="1643"/>
        <end position="1663"/>
    </location>
</feature>
<feature type="compositionally biased region" description="Low complexity" evidence="8">
    <location>
        <begin position="1187"/>
        <end position="1217"/>
    </location>
</feature>
<feature type="region of interest" description="Disordered" evidence="8">
    <location>
        <begin position="740"/>
        <end position="762"/>
    </location>
</feature>
<organism evidence="11 12">
    <name type="scientific">Aedes albopictus</name>
    <name type="common">Asian tiger mosquito</name>
    <name type="synonym">Stegomyia albopicta</name>
    <dbReference type="NCBI Taxonomy" id="7160"/>
    <lineage>
        <taxon>Eukaryota</taxon>
        <taxon>Metazoa</taxon>
        <taxon>Ecdysozoa</taxon>
        <taxon>Arthropoda</taxon>
        <taxon>Hexapoda</taxon>
        <taxon>Insecta</taxon>
        <taxon>Pterygota</taxon>
        <taxon>Neoptera</taxon>
        <taxon>Endopterygota</taxon>
        <taxon>Diptera</taxon>
        <taxon>Nematocera</taxon>
        <taxon>Culicoidea</taxon>
        <taxon>Culicidae</taxon>
        <taxon>Culicinae</taxon>
        <taxon>Aedini</taxon>
        <taxon>Aedes</taxon>
        <taxon>Stegomyia</taxon>
    </lineage>
</organism>
<dbReference type="RefSeq" id="XP_029730400.2">
    <property type="nucleotide sequence ID" value="XM_029874540.2"/>
</dbReference>
<dbReference type="RefSeq" id="XP_029730405.2">
    <property type="nucleotide sequence ID" value="XM_029874545.2"/>
</dbReference>
<feature type="region of interest" description="Disordered" evidence="8">
    <location>
        <begin position="814"/>
        <end position="838"/>
    </location>
</feature>
<feature type="compositionally biased region" description="Basic and acidic residues" evidence="8">
    <location>
        <begin position="1086"/>
        <end position="1097"/>
    </location>
</feature>
<reference evidence="11" key="2">
    <citation type="submission" date="2025-05" db="UniProtKB">
        <authorList>
            <consortium name="EnsemblMetazoa"/>
        </authorList>
    </citation>
    <scope>IDENTIFICATION</scope>
    <source>
        <strain evidence="11">Foshan</strain>
    </source>
</reference>
<feature type="region of interest" description="Disordered" evidence="8">
    <location>
        <begin position="1323"/>
        <end position="1364"/>
    </location>
</feature>
<dbReference type="EnsemblMetazoa" id="AALFPA23_006545.R8551">
    <property type="protein sequence ID" value="AALFPA23_006545.P8551"/>
    <property type="gene ID" value="AALFPA23_006545"/>
</dbReference>
<dbReference type="PANTHER" id="PTHR21723:SF3">
    <property type="entry name" value="PROTEIN RIC-3"/>
    <property type="match status" value="1"/>
</dbReference>
<feature type="compositionally biased region" description="Low complexity" evidence="8">
    <location>
        <begin position="2173"/>
        <end position="2182"/>
    </location>
</feature>
<feature type="region of interest" description="Disordered" evidence="8">
    <location>
        <begin position="1085"/>
        <end position="1168"/>
    </location>
</feature>
<evidence type="ECO:0000256" key="7">
    <source>
        <dbReference type="SAM" id="Coils"/>
    </source>
</evidence>
<dbReference type="EnsemblMetazoa" id="AALFPA23_006545.R8541">
    <property type="protein sequence ID" value="AALFPA23_006545.P8541"/>
    <property type="gene ID" value="AALFPA23_006545"/>
</dbReference>